<dbReference type="AlphaFoldDB" id="A0A4Q4SYP1"/>
<dbReference type="PANTHER" id="PTHR47540">
    <property type="entry name" value="THIAMINE REPRESSIBLE GENES REGULATORY PROTEIN THI5"/>
    <property type="match status" value="1"/>
</dbReference>
<evidence type="ECO:0000313" key="10">
    <source>
        <dbReference type="EMBL" id="RYO85608.1"/>
    </source>
</evidence>
<proteinExistence type="predicted"/>
<evidence type="ECO:0000256" key="5">
    <source>
        <dbReference type="ARBA" id="ARBA00023163"/>
    </source>
</evidence>
<evidence type="ECO:0000256" key="8">
    <source>
        <dbReference type="SAM" id="Phobius"/>
    </source>
</evidence>
<evidence type="ECO:0000256" key="3">
    <source>
        <dbReference type="ARBA" id="ARBA00023015"/>
    </source>
</evidence>
<keyword evidence="11" id="KW-1185">Reference proteome</keyword>
<dbReference type="GO" id="GO:0045944">
    <property type="term" value="P:positive regulation of transcription by RNA polymerase II"/>
    <property type="evidence" value="ECO:0007669"/>
    <property type="project" value="TreeGrafter"/>
</dbReference>
<keyword evidence="5" id="KW-0804">Transcription</keyword>
<dbReference type="Pfam" id="PF04082">
    <property type="entry name" value="Fungal_trans"/>
    <property type="match status" value="1"/>
</dbReference>
<dbReference type="InterPro" id="IPR051711">
    <property type="entry name" value="Stress_Response_Reg"/>
</dbReference>
<dbReference type="GO" id="GO:0006351">
    <property type="term" value="P:DNA-templated transcription"/>
    <property type="evidence" value="ECO:0007669"/>
    <property type="project" value="InterPro"/>
</dbReference>
<evidence type="ECO:0000256" key="2">
    <source>
        <dbReference type="ARBA" id="ARBA00022833"/>
    </source>
</evidence>
<name>A0A4Q4SYP1_9PEZI</name>
<accession>A0A4Q4SYP1</accession>
<feature type="transmembrane region" description="Helical" evidence="8">
    <location>
        <begin position="659"/>
        <end position="678"/>
    </location>
</feature>
<keyword evidence="8" id="KW-0472">Membrane</keyword>
<comment type="caution">
    <text evidence="10">The sequence shown here is derived from an EMBL/GenBank/DDBJ whole genome shotgun (WGS) entry which is preliminary data.</text>
</comment>
<dbReference type="CDD" id="cd12148">
    <property type="entry name" value="fungal_TF_MHR"/>
    <property type="match status" value="1"/>
</dbReference>
<evidence type="ECO:0000256" key="4">
    <source>
        <dbReference type="ARBA" id="ARBA00023125"/>
    </source>
</evidence>
<feature type="region of interest" description="Disordered" evidence="7">
    <location>
        <begin position="762"/>
        <end position="799"/>
    </location>
</feature>
<keyword evidence="2" id="KW-0862">Zinc</keyword>
<feature type="compositionally biased region" description="Polar residues" evidence="7">
    <location>
        <begin position="766"/>
        <end position="799"/>
    </location>
</feature>
<evidence type="ECO:0000256" key="6">
    <source>
        <dbReference type="ARBA" id="ARBA00023242"/>
    </source>
</evidence>
<dbReference type="PANTHER" id="PTHR47540:SF1">
    <property type="entry name" value="ACTIVATOR OF STRESS GENES 1-RELATED"/>
    <property type="match status" value="1"/>
</dbReference>
<protein>
    <recommendedName>
        <fullName evidence="9">Xylanolytic transcriptional activator regulatory domain-containing protein</fullName>
    </recommendedName>
</protein>
<keyword evidence="4" id="KW-0238">DNA-binding</keyword>
<dbReference type="GO" id="GO:0008270">
    <property type="term" value="F:zinc ion binding"/>
    <property type="evidence" value="ECO:0007669"/>
    <property type="project" value="InterPro"/>
</dbReference>
<evidence type="ECO:0000256" key="1">
    <source>
        <dbReference type="ARBA" id="ARBA00004123"/>
    </source>
</evidence>
<feature type="region of interest" description="Disordered" evidence="7">
    <location>
        <begin position="981"/>
        <end position="1007"/>
    </location>
</feature>
<feature type="region of interest" description="Disordered" evidence="7">
    <location>
        <begin position="857"/>
        <end position="890"/>
    </location>
</feature>
<dbReference type="STRING" id="155417.A0A4Q4SYP1"/>
<dbReference type="GO" id="GO:0005634">
    <property type="term" value="C:nucleus"/>
    <property type="evidence" value="ECO:0007669"/>
    <property type="project" value="UniProtKB-SubCell"/>
</dbReference>
<reference evidence="10 11" key="1">
    <citation type="submission" date="2018-06" db="EMBL/GenBank/DDBJ databases">
        <title>Complete Genomes of Monosporascus.</title>
        <authorList>
            <person name="Robinson A.J."/>
            <person name="Natvig D.O."/>
        </authorList>
    </citation>
    <scope>NUCLEOTIDE SEQUENCE [LARGE SCALE GENOMIC DNA]</scope>
    <source>
        <strain evidence="10 11">CBS 110550</strain>
    </source>
</reference>
<feature type="compositionally biased region" description="Polar residues" evidence="7">
    <location>
        <begin position="19"/>
        <end position="32"/>
    </location>
</feature>
<feature type="region of interest" description="Disordered" evidence="7">
    <location>
        <begin position="185"/>
        <end position="208"/>
    </location>
</feature>
<sequence>MVTPTQTDMPRPSHPSQPPESRTASIKNESINSPEAEFSDEEESASHVQDAASLSERAPSLSSTQPTGGTAEPAGDAPVVPLQKRRRVTRMCLIPLRSFPAALVPSGKEAYADMARTYNRPVTNCTYDKPSNRRRNPAPQYIEALENKLSRAETLLRKFMPDVDLNDPNLDPSVQQEFRMREKARLQAAALKGQQPGSSSSSVRDSQLRSMIDSVGQLELNEKGDYDFHGTSSGSVFFKRMKDHFRAFLGRDHQLPSISKSPRPSGVVTLDSPKSSASSPWSASNPPHLHQLPPKSTALALCSESLSNATCLLRIVHQPSFFEMLNGLYEKSPGGFEAEDNRNLALAYSVMALGCMYNVQDRKLPGTLPYQVAIDQGLQYYNAARALLQDITECRDLTSLKALLFMILFIQSISNLSTCYGFVGIALRSALRMGLHRHFPQTQINPIESESRRRVFYVCRQIDTYVSALLGFPLLLNEEDIDQPLPTPVDDQFITASGIISPPPGTPSFFEAFNAHAKLMSILGKTVKSIYPLKRMEQKAAEGPGKEQATASYSISYAKVKELEEELHQWNEELPVTWRPNPEGPDEIVRVRNLLRFTFAHVQMVLYRPFLHYVSPRVSAGKSIDERGYACGAAGITVARNIVHIGLEMRKQVSLVGPYWFTFFTEFFAILTLVFFVLENQDKDGSKEILADAIAGKEMISGLARTCLAADKISSALNTIFEQLPDSLKKAKAKSSSSKKRPAPSSRAASVLSASSQSLFQAESSRTQSQESGLTKSGTSSVASTQPTITFDDTSLQSQDCGDSFSSGFQFSPLDMSTPSSDSAATAGLQDTAHLMQQQTTGAVNPIHRLDAMMFPSGDPLAYPNQPRVDFGDQRPGPPSASPGMPSHDPSQFYMPNLYDNIEGQLLGPLPPYMMDTQTHPGFGFPAVMYTDPTLAMQQMPQIPPLLPPQLPIQGQPQFQHQSVRRIIHPHRLQMAQPIRQRRPPRQPEDLLANTPWHGMFPQHGID</sequence>
<feature type="region of interest" description="Disordered" evidence="7">
    <location>
        <begin position="254"/>
        <end position="289"/>
    </location>
</feature>
<feature type="domain" description="Xylanolytic transcriptional activator regulatory" evidence="9">
    <location>
        <begin position="419"/>
        <end position="492"/>
    </location>
</feature>
<feature type="compositionally biased region" description="Low complexity" evidence="7">
    <location>
        <begin position="272"/>
        <end position="287"/>
    </location>
</feature>
<dbReference type="OrthoDB" id="422427at2759"/>
<feature type="region of interest" description="Disordered" evidence="7">
    <location>
        <begin position="1"/>
        <end position="82"/>
    </location>
</feature>
<dbReference type="InterPro" id="IPR007219">
    <property type="entry name" value="XnlR_reg_dom"/>
</dbReference>
<evidence type="ECO:0000259" key="9">
    <source>
        <dbReference type="SMART" id="SM00906"/>
    </source>
</evidence>
<evidence type="ECO:0000313" key="11">
    <source>
        <dbReference type="Proteomes" id="UP000293360"/>
    </source>
</evidence>
<dbReference type="Proteomes" id="UP000293360">
    <property type="component" value="Unassembled WGS sequence"/>
</dbReference>
<dbReference type="SMART" id="SM00906">
    <property type="entry name" value="Fungal_trans"/>
    <property type="match status" value="1"/>
</dbReference>
<dbReference type="EMBL" id="QJNU01000807">
    <property type="protein sequence ID" value="RYO85608.1"/>
    <property type="molecule type" value="Genomic_DNA"/>
</dbReference>
<dbReference type="GO" id="GO:0043565">
    <property type="term" value="F:sequence-specific DNA binding"/>
    <property type="evidence" value="ECO:0007669"/>
    <property type="project" value="TreeGrafter"/>
</dbReference>
<keyword evidence="8" id="KW-0812">Transmembrane</keyword>
<gene>
    <name evidence="10" type="ORF">DL764_009138</name>
</gene>
<organism evidence="10 11">
    <name type="scientific">Monosporascus ibericus</name>
    <dbReference type="NCBI Taxonomy" id="155417"/>
    <lineage>
        <taxon>Eukaryota</taxon>
        <taxon>Fungi</taxon>
        <taxon>Dikarya</taxon>
        <taxon>Ascomycota</taxon>
        <taxon>Pezizomycotina</taxon>
        <taxon>Sordariomycetes</taxon>
        <taxon>Xylariomycetidae</taxon>
        <taxon>Xylariales</taxon>
        <taxon>Xylariales incertae sedis</taxon>
        <taxon>Monosporascus</taxon>
    </lineage>
</organism>
<comment type="subcellular location">
    <subcellularLocation>
        <location evidence="1">Nucleus</location>
    </subcellularLocation>
</comment>
<keyword evidence="3" id="KW-0805">Transcription regulation</keyword>
<evidence type="ECO:0000256" key="7">
    <source>
        <dbReference type="SAM" id="MobiDB-lite"/>
    </source>
</evidence>
<keyword evidence="8" id="KW-1133">Transmembrane helix</keyword>
<keyword evidence="6" id="KW-0539">Nucleus</keyword>
<feature type="transmembrane region" description="Helical" evidence="8">
    <location>
        <begin position="402"/>
        <end position="427"/>
    </location>
</feature>